<keyword evidence="16" id="KW-1185">Reference proteome</keyword>
<evidence type="ECO:0000256" key="3">
    <source>
        <dbReference type="ARBA" id="ARBA00022679"/>
    </source>
</evidence>
<keyword evidence="2" id="KW-0723">Serine/threonine-protein kinase</keyword>
<comment type="subcellular location">
    <subcellularLocation>
        <location evidence="1">Membrane</location>
        <topology evidence="1">Single-pass membrane protein</topology>
    </subcellularLocation>
</comment>
<dbReference type="PROSITE" id="PS51473">
    <property type="entry name" value="GNK2"/>
    <property type="match status" value="1"/>
</dbReference>
<dbReference type="InterPro" id="IPR038408">
    <property type="entry name" value="GNK2_sf"/>
</dbReference>
<gene>
    <name evidence="15" type="ORF">TAV2_LOCUS18777</name>
</gene>
<evidence type="ECO:0000256" key="1">
    <source>
        <dbReference type="ARBA" id="ARBA00004167"/>
    </source>
</evidence>
<accession>A0AAU9SV27</accession>
<feature type="domain" description="Gnk2-homologous" evidence="14">
    <location>
        <begin position="1"/>
        <end position="92"/>
    </location>
</feature>
<evidence type="ECO:0000256" key="5">
    <source>
        <dbReference type="ARBA" id="ARBA00022729"/>
    </source>
</evidence>
<protein>
    <recommendedName>
        <fullName evidence="17">Cysteine-rich receptor-like protein kinase 39</fullName>
    </recommendedName>
</protein>
<keyword evidence="12" id="KW-0675">Receptor</keyword>
<evidence type="ECO:0008006" key="17">
    <source>
        <dbReference type="Google" id="ProtNLM"/>
    </source>
</evidence>
<dbReference type="Pfam" id="PF01657">
    <property type="entry name" value="Stress-antifung"/>
    <property type="match status" value="1"/>
</dbReference>
<feature type="non-terminal residue" evidence="15">
    <location>
        <position position="1"/>
    </location>
</feature>
<dbReference type="InterPro" id="IPR000719">
    <property type="entry name" value="Prot_kinase_dom"/>
</dbReference>
<keyword evidence="9" id="KW-0067">ATP-binding</keyword>
<dbReference type="GO" id="GO:0004674">
    <property type="term" value="F:protein serine/threonine kinase activity"/>
    <property type="evidence" value="ECO:0007669"/>
    <property type="project" value="UniProtKB-KW"/>
</dbReference>
<evidence type="ECO:0000259" key="14">
    <source>
        <dbReference type="PROSITE" id="PS51473"/>
    </source>
</evidence>
<dbReference type="InterPro" id="IPR011009">
    <property type="entry name" value="Kinase-like_dom_sf"/>
</dbReference>
<name>A0AAU9SV27_THLAR</name>
<evidence type="ECO:0000256" key="4">
    <source>
        <dbReference type="ARBA" id="ARBA00022692"/>
    </source>
</evidence>
<evidence type="ECO:0000256" key="9">
    <source>
        <dbReference type="ARBA" id="ARBA00022840"/>
    </source>
</evidence>
<evidence type="ECO:0000256" key="2">
    <source>
        <dbReference type="ARBA" id="ARBA00022527"/>
    </source>
</evidence>
<evidence type="ECO:0000256" key="12">
    <source>
        <dbReference type="ARBA" id="ARBA00023170"/>
    </source>
</evidence>
<dbReference type="AlphaFoldDB" id="A0AAU9SV27"/>
<dbReference type="GO" id="GO:0005524">
    <property type="term" value="F:ATP binding"/>
    <property type="evidence" value="ECO:0007669"/>
    <property type="project" value="UniProtKB-KW"/>
</dbReference>
<keyword evidence="11" id="KW-0472">Membrane</keyword>
<dbReference type="SUPFAM" id="SSF56112">
    <property type="entry name" value="Protein kinase-like (PK-like)"/>
    <property type="match status" value="1"/>
</dbReference>
<evidence type="ECO:0000256" key="10">
    <source>
        <dbReference type="ARBA" id="ARBA00022989"/>
    </source>
</evidence>
<dbReference type="Pfam" id="PF07714">
    <property type="entry name" value="PK_Tyr_Ser-Thr"/>
    <property type="match status" value="1"/>
</dbReference>
<keyword evidence="7" id="KW-0547">Nucleotide-binding</keyword>
<keyword evidence="8" id="KW-0418">Kinase</keyword>
<keyword evidence="6" id="KW-0677">Repeat</keyword>
<evidence type="ECO:0000313" key="16">
    <source>
        <dbReference type="Proteomes" id="UP000836841"/>
    </source>
</evidence>
<evidence type="ECO:0000256" key="6">
    <source>
        <dbReference type="ARBA" id="ARBA00022737"/>
    </source>
</evidence>
<sequence>YVQNRDNLFSTLPDKVVANGGFYNVSLGNSPNRAHVLVICARGYEQQACISCVESAARGIQTNCLNRMDSFTWDKDDEDHVSCLVRSSNHTTFGKLELRPAIIYPSPLSIEPSKNITLFEHHGYMAPEYLNHGQISAKSDVYGFGVMLLEMISGKRNNSFEGEGLAAFAWKRWIEGKPETIIDPLLAVDPINEITKLIQIGLLCVQENPAKRPTMSSVIVWFGSETIIIPLPNAPAFTGSLQSQSESSTMSMSIVLTELSSR</sequence>
<proteinExistence type="predicted"/>
<keyword evidence="3" id="KW-0808">Transferase</keyword>
<dbReference type="EMBL" id="OU466862">
    <property type="protein sequence ID" value="CAH2071593.1"/>
    <property type="molecule type" value="Genomic_DNA"/>
</dbReference>
<dbReference type="Gene3D" id="1.10.510.10">
    <property type="entry name" value="Transferase(Phosphotransferase) domain 1"/>
    <property type="match status" value="1"/>
</dbReference>
<keyword evidence="5" id="KW-0732">Signal</keyword>
<dbReference type="CDD" id="cd23509">
    <property type="entry name" value="Gnk2-like"/>
    <property type="match status" value="1"/>
</dbReference>
<dbReference type="InterPro" id="IPR002902">
    <property type="entry name" value="GNK2"/>
</dbReference>
<evidence type="ECO:0000313" key="15">
    <source>
        <dbReference type="EMBL" id="CAH2071593.1"/>
    </source>
</evidence>
<dbReference type="PANTHER" id="PTHR27002:SF1008">
    <property type="entry name" value="CYSTEINE-RICH RECEPTOR-LIKE PROTEIN KINASE 40-RELATED"/>
    <property type="match status" value="1"/>
</dbReference>
<evidence type="ECO:0000256" key="7">
    <source>
        <dbReference type="ARBA" id="ARBA00022741"/>
    </source>
</evidence>
<feature type="domain" description="Protein kinase" evidence="13">
    <location>
        <begin position="1"/>
        <end position="227"/>
    </location>
</feature>
<organism evidence="15 16">
    <name type="scientific">Thlaspi arvense</name>
    <name type="common">Field penny-cress</name>
    <dbReference type="NCBI Taxonomy" id="13288"/>
    <lineage>
        <taxon>Eukaryota</taxon>
        <taxon>Viridiplantae</taxon>
        <taxon>Streptophyta</taxon>
        <taxon>Embryophyta</taxon>
        <taxon>Tracheophyta</taxon>
        <taxon>Spermatophyta</taxon>
        <taxon>Magnoliopsida</taxon>
        <taxon>eudicotyledons</taxon>
        <taxon>Gunneridae</taxon>
        <taxon>Pentapetalae</taxon>
        <taxon>rosids</taxon>
        <taxon>malvids</taxon>
        <taxon>Brassicales</taxon>
        <taxon>Brassicaceae</taxon>
        <taxon>Thlaspideae</taxon>
        <taxon>Thlaspi</taxon>
    </lineage>
</organism>
<dbReference type="PROSITE" id="PS50011">
    <property type="entry name" value="PROTEIN_KINASE_DOM"/>
    <property type="match status" value="1"/>
</dbReference>
<evidence type="ECO:0000256" key="11">
    <source>
        <dbReference type="ARBA" id="ARBA00023136"/>
    </source>
</evidence>
<dbReference type="Proteomes" id="UP000836841">
    <property type="component" value="Chromosome 6"/>
</dbReference>
<keyword evidence="4" id="KW-0812">Transmembrane</keyword>
<keyword evidence="10" id="KW-1133">Transmembrane helix</keyword>
<dbReference type="InterPro" id="IPR001245">
    <property type="entry name" value="Ser-Thr/Tyr_kinase_cat_dom"/>
</dbReference>
<dbReference type="GO" id="GO:0005886">
    <property type="term" value="C:plasma membrane"/>
    <property type="evidence" value="ECO:0007669"/>
    <property type="project" value="TreeGrafter"/>
</dbReference>
<evidence type="ECO:0000256" key="8">
    <source>
        <dbReference type="ARBA" id="ARBA00022777"/>
    </source>
</evidence>
<evidence type="ECO:0000259" key="13">
    <source>
        <dbReference type="PROSITE" id="PS50011"/>
    </source>
</evidence>
<reference evidence="15 16" key="1">
    <citation type="submission" date="2022-03" db="EMBL/GenBank/DDBJ databases">
        <authorList>
            <person name="Nunn A."/>
            <person name="Chopra R."/>
            <person name="Nunn A."/>
            <person name="Contreras Garrido A."/>
        </authorList>
    </citation>
    <scope>NUCLEOTIDE SEQUENCE [LARGE SCALE GENOMIC DNA]</scope>
</reference>
<dbReference type="Gene3D" id="3.30.430.20">
    <property type="entry name" value="Gnk2 domain, C-X8-C-X2-C motif"/>
    <property type="match status" value="1"/>
</dbReference>
<dbReference type="PANTHER" id="PTHR27002">
    <property type="entry name" value="RECEPTOR-LIKE SERINE/THREONINE-PROTEIN KINASE SD1-8"/>
    <property type="match status" value="1"/>
</dbReference>